<organism evidence="2 3">
    <name type="scientific">Peltaster fructicola</name>
    <dbReference type="NCBI Taxonomy" id="286661"/>
    <lineage>
        <taxon>Eukaryota</taxon>
        <taxon>Fungi</taxon>
        <taxon>Dikarya</taxon>
        <taxon>Ascomycota</taxon>
        <taxon>Pezizomycotina</taxon>
        <taxon>Dothideomycetes</taxon>
        <taxon>Dothideomycetes incertae sedis</taxon>
        <taxon>Peltaster</taxon>
    </lineage>
</organism>
<gene>
    <name evidence="2" type="ORF">AMS68_000112</name>
</gene>
<name>A0A6H0XIZ5_9PEZI</name>
<evidence type="ECO:0000256" key="1">
    <source>
        <dbReference type="SAM" id="MobiDB-lite"/>
    </source>
</evidence>
<protein>
    <submittedName>
        <fullName evidence="2">Uncharacterized protein</fullName>
    </submittedName>
</protein>
<evidence type="ECO:0000313" key="2">
    <source>
        <dbReference type="EMBL" id="QIW94594.1"/>
    </source>
</evidence>
<feature type="region of interest" description="Disordered" evidence="1">
    <location>
        <begin position="24"/>
        <end position="52"/>
    </location>
</feature>
<keyword evidence="3" id="KW-1185">Reference proteome</keyword>
<dbReference type="EMBL" id="CP051139">
    <property type="protein sequence ID" value="QIW94594.1"/>
    <property type="molecule type" value="Genomic_DNA"/>
</dbReference>
<sequence>MLPSPPLTADSGCSSPCSLKRTLSDAIDDATPPPSQPLKRRRCSTSVPLPAGQQGILGGSLSFFDPAKLVTPPEYAHIPYDPDFGAKVCQQYKKSLKTKSACDAVVSAARRHKYGQEDALAYSPGSTPDHIRSSYEERQRKLDELAEDIIANSDSESEAEPEADCGKIWGIRKRVVYEGRSEFQLQSKRTPNISRDRPPLASINKRPSAITTASEPSVSFMLRSHDIDTTTSYDGVDLVSNGRAGTRCILRARSRFTRRHRDHQAFGGISIAAI</sequence>
<evidence type="ECO:0000313" key="3">
    <source>
        <dbReference type="Proteomes" id="UP000503462"/>
    </source>
</evidence>
<dbReference type="Proteomes" id="UP000503462">
    <property type="component" value="Chromosome 1"/>
</dbReference>
<accession>A0A6H0XIZ5</accession>
<proteinExistence type="predicted"/>
<reference evidence="2 3" key="1">
    <citation type="journal article" date="2016" name="Sci. Rep.">
        <title>Peltaster fructicola genome reveals evolution from an invasive phytopathogen to an ectophytic parasite.</title>
        <authorList>
            <person name="Xu C."/>
            <person name="Chen H."/>
            <person name="Gleason M.L."/>
            <person name="Xu J.R."/>
            <person name="Liu H."/>
            <person name="Zhang R."/>
            <person name="Sun G."/>
        </authorList>
    </citation>
    <scope>NUCLEOTIDE SEQUENCE [LARGE SCALE GENOMIC DNA]</scope>
    <source>
        <strain evidence="2 3">LNHT1506</strain>
    </source>
</reference>
<feature type="region of interest" description="Disordered" evidence="1">
    <location>
        <begin position="190"/>
        <end position="209"/>
    </location>
</feature>
<dbReference type="AlphaFoldDB" id="A0A6H0XIZ5"/>